<feature type="domain" description="EGF-like" evidence="10">
    <location>
        <begin position="427"/>
        <end position="458"/>
    </location>
</feature>
<dbReference type="OrthoDB" id="10060424at2759"/>
<evidence type="ECO:0000256" key="3">
    <source>
        <dbReference type="ARBA" id="ARBA00022530"/>
    </source>
</evidence>
<keyword evidence="5" id="KW-0732">Signal</keyword>
<dbReference type="CDD" id="cd00054">
    <property type="entry name" value="EGF_CA"/>
    <property type="match status" value="1"/>
</dbReference>
<dbReference type="PANTHER" id="PTHR24050">
    <property type="entry name" value="PA14 DOMAIN-CONTAINING PROTEIN"/>
    <property type="match status" value="1"/>
</dbReference>
<name>A0A3S1H2H8_ELYCH</name>
<evidence type="ECO:0000256" key="9">
    <source>
        <dbReference type="PROSITE-ProRule" id="PRU00076"/>
    </source>
</evidence>
<dbReference type="Gene3D" id="2.10.25.10">
    <property type="entry name" value="Laminin"/>
    <property type="match status" value="4"/>
</dbReference>
<evidence type="ECO:0000256" key="5">
    <source>
        <dbReference type="ARBA" id="ARBA00022729"/>
    </source>
</evidence>
<evidence type="ECO:0000256" key="8">
    <source>
        <dbReference type="ARBA" id="ARBA00023180"/>
    </source>
</evidence>
<feature type="disulfide bond" evidence="9">
    <location>
        <begin position="448"/>
        <end position="457"/>
    </location>
</feature>
<feature type="domain" description="EGF-like" evidence="10">
    <location>
        <begin position="653"/>
        <end position="693"/>
    </location>
</feature>
<dbReference type="PROSITE" id="PS01186">
    <property type="entry name" value="EGF_2"/>
    <property type="match status" value="2"/>
</dbReference>
<dbReference type="AlphaFoldDB" id="A0A3S1H2H8"/>
<comment type="similarity">
    <text evidence="2">Belongs to the fibulin family.</text>
</comment>
<evidence type="ECO:0000313" key="12">
    <source>
        <dbReference type="Proteomes" id="UP000271974"/>
    </source>
</evidence>
<keyword evidence="7 9" id="KW-1015">Disulfide bond</keyword>
<keyword evidence="6" id="KW-0677">Repeat</keyword>
<dbReference type="InterPro" id="IPR049883">
    <property type="entry name" value="NOTCH1_EGF-like"/>
</dbReference>
<dbReference type="SUPFAM" id="SSF57184">
    <property type="entry name" value="Growth factor receptor domain"/>
    <property type="match status" value="3"/>
</dbReference>
<dbReference type="Proteomes" id="UP000271974">
    <property type="component" value="Unassembled WGS sequence"/>
</dbReference>
<dbReference type="InterPro" id="IPR009030">
    <property type="entry name" value="Growth_fac_rcpt_cys_sf"/>
</dbReference>
<accession>A0A3S1H2H8</accession>
<comment type="caution">
    <text evidence="11">The sequence shown here is derived from an EMBL/GenBank/DDBJ whole genome shotgun (WGS) entry which is preliminary data.</text>
</comment>
<organism evidence="11 12">
    <name type="scientific">Elysia chlorotica</name>
    <name type="common">Eastern emerald elysia</name>
    <name type="synonym">Sea slug</name>
    <dbReference type="NCBI Taxonomy" id="188477"/>
    <lineage>
        <taxon>Eukaryota</taxon>
        <taxon>Metazoa</taxon>
        <taxon>Spiralia</taxon>
        <taxon>Lophotrochozoa</taxon>
        <taxon>Mollusca</taxon>
        <taxon>Gastropoda</taxon>
        <taxon>Heterobranchia</taxon>
        <taxon>Euthyneura</taxon>
        <taxon>Panpulmonata</taxon>
        <taxon>Sacoglossa</taxon>
        <taxon>Placobranchoidea</taxon>
        <taxon>Plakobranchidae</taxon>
        <taxon>Elysia</taxon>
    </lineage>
</organism>
<dbReference type="InterPro" id="IPR000152">
    <property type="entry name" value="EGF-type_Asp/Asn_hydroxyl_site"/>
</dbReference>
<dbReference type="InterPro" id="IPR001881">
    <property type="entry name" value="EGF-like_Ca-bd_dom"/>
</dbReference>
<keyword evidence="3" id="KW-0964">Secreted</keyword>
<dbReference type="InterPro" id="IPR000742">
    <property type="entry name" value="EGF"/>
</dbReference>
<feature type="domain" description="EGF-like" evidence="10">
    <location>
        <begin position="620"/>
        <end position="651"/>
    </location>
</feature>
<feature type="disulfide bond" evidence="9">
    <location>
        <begin position="624"/>
        <end position="634"/>
    </location>
</feature>
<evidence type="ECO:0000256" key="6">
    <source>
        <dbReference type="ARBA" id="ARBA00022737"/>
    </source>
</evidence>
<keyword evidence="12" id="KW-1185">Reference proteome</keyword>
<keyword evidence="8" id="KW-0325">Glycoprotein</keyword>
<dbReference type="Pfam" id="PF12662">
    <property type="entry name" value="cEGF"/>
    <property type="match status" value="1"/>
</dbReference>
<comment type="subcellular location">
    <subcellularLocation>
        <location evidence="1">Secreted</location>
        <location evidence="1">Extracellular space</location>
        <location evidence="1">Extracellular matrix</location>
    </subcellularLocation>
</comment>
<reference evidence="11 12" key="1">
    <citation type="submission" date="2019-01" db="EMBL/GenBank/DDBJ databases">
        <title>A draft genome assembly of the solar-powered sea slug Elysia chlorotica.</title>
        <authorList>
            <person name="Cai H."/>
            <person name="Li Q."/>
            <person name="Fang X."/>
            <person name="Li J."/>
            <person name="Curtis N.E."/>
            <person name="Altenburger A."/>
            <person name="Shibata T."/>
            <person name="Feng M."/>
            <person name="Maeda T."/>
            <person name="Schwartz J.A."/>
            <person name="Shigenobu S."/>
            <person name="Lundholm N."/>
            <person name="Nishiyama T."/>
            <person name="Yang H."/>
            <person name="Hasebe M."/>
            <person name="Li S."/>
            <person name="Pierce S.K."/>
            <person name="Wang J."/>
        </authorList>
    </citation>
    <scope>NUCLEOTIDE SEQUENCE [LARGE SCALE GENOMIC DNA]</scope>
    <source>
        <strain evidence="11">EC2010</strain>
        <tissue evidence="11">Whole organism of an adult</tissue>
    </source>
</reference>
<feature type="domain" description="EGF-like" evidence="10">
    <location>
        <begin position="460"/>
        <end position="502"/>
    </location>
</feature>
<evidence type="ECO:0000313" key="11">
    <source>
        <dbReference type="EMBL" id="RUS70904.1"/>
    </source>
</evidence>
<evidence type="ECO:0000256" key="7">
    <source>
        <dbReference type="ARBA" id="ARBA00023157"/>
    </source>
</evidence>
<evidence type="ECO:0000256" key="1">
    <source>
        <dbReference type="ARBA" id="ARBA00004498"/>
    </source>
</evidence>
<dbReference type="InterPro" id="IPR026823">
    <property type="entry name" value="cEGF"/>
</dbReference>
<evidence type="ECO:0000259" key="10">
    <source>
        <dbReference type="PROSITE" id="PS50026"/>
    </source>
</evidence>
<dbReference type="Pfam" id="PF12661">
    <property type="entry name" value="hEGF"/>
    <property type="match status" value="3"/>
</dbReference>
<dbReference type="SMART" id="SM00181">
    <property type="entry name" value="EGF"/>
    <property type="match status" value="7"/>
</dbReference>
<evidence type="ECO:0000256" key="4">
    <source>
        <dbReference type="ARBA" id="ARBA00022536"/>
    </source>
</evidence>
<dbReference type="STRING" id="188477.A0A3S1H2H8"/>
<protein>
    <recommendedName>
        <fullName evidence="10">EGF-like domain-containing protein</fullName>
    </recommendedName>
</protein>
<sequence>MPEGKRCGFKSSEWFSSVGLPECGALQIRVETQHGPECIDFRDLKEDQNPCPPKQKLTNGKSGGLQCAFSDDVSVGIVPEIPGQCGGKGEMLVQALTGFFCRRVDEAAIELPVCPDEEIFVKTYLGFECIDFRDLKEDQNPCPPKQKLTNGKSGGLQCAFSDDDSVGIVPEIPGQCGGKGEMLVQALTGFFCRRVDEAAIELPVCPDEEIFVKTYLGFECIGKDVATLVCVDGFLLQRDIHGFQCIRKDDGDPALPTPAMLASGQMSGQVCRPGEVLLTEGHVHSCRRLDHTTDLCGAGFKPKPTAHDGSFICAPERKKILECPAGYSRSTSGTECLPVAPHADLCADPQFQALFGSQVNCSSGNLSAILVPCEEGYSLDTASDADTTDYVDVVCEENKSCRTEPHRKCDLTGTGTDSPCQALLRRVLTGCQPQCANGGSCHGDTCVCPPGLTGTACEEDVNECAMKGNDTECQHDCVNTFGSFHCACPFGYTLNLDQRSCKAIDCIPDCLNGGVCENGQCRCPMGLHGERCQNDFDECLTESHSCHGYCRNSFGSYRCVCGRGLKLGVDGRSCDPRNFDECLTGSHGCQGYCRNTFGSYRCVCGRGLRLGVDGRSCEPRDDTCPVDCRNGGRCQNHQCACPPGFYGKACQLDVNECLGGTHGCSNKCENTRGGYKCLCPPGMALLPDGRTCRKIIRS</sequence>
<dbReference type="InterPro" id="IPR052235">
    <property type="entry name" value="Nephronectin_domain"/>
</dbReference>
<dbReference type="Pfam" id="PF07645">
    <property type="entry name" value="EGF_CA"/>
    <property type="match status" value="3"/>
</dbReference>
<feature type="disulfide bond" evidence="9">
    <location>
        <begin position="431"/>
        <end position="441"/>
    </location>
</feature>
<dbReference type="PROSITE" id="PS00010">
    <property type="entry name" value="ASX_HYDROXYL"/>
    <property type="match status" value="3"/>
</dbReference>
<dbReference type="PROSITE" id="PS50026">
    <property type="entry name" value="EGF_3"/>
    <property type="match status" value="4"/>
</dbReference>
<keyword evidence="3" id="KW-0272">Extracellular matrix</keyword>
<dbReference type="EMBL" id="RQTK01001308">
    <property type="protein sequence ID" value="RUS70904.1"/>
    <property type="molecule type" value="Genomic_DNA"/>
</dbReference>
<dbReference type="SMART" id="SM00179">
    <property type="entry name" value="EGF_CA"/>
    <property type="match status" value="5"/>
</dbReference>
<dbReference type="InterPro" id="IPR013032">
    <property type="entry name" value="EGF-like_CS"/>
</dbReference>
<dbReference type="GO" id="GO:0005509">
    <property type="term" value="F:calcium ion binding"/>
    <property type="evidence" value="ECO:0007669"/>
    <property type="project" value="InterPro"/>
</dbReference>
<evidence type="ECO:0000256" key="2">
    <source>
        <dbReference type="ARBA" id="ARBA00006127"/>
    </source>
</evidence>
<dbReference type="PROSITE" id="PS00022">
    <property type="entry name" value="EGF_1"/>
    <property type="match status" value="3"/>
</dbReference>
<keyword evidence="4 9" id="KW-0245">EGF-like domain</keyword>
<proteinExistence type="inferred from homology"/>
<dbReference type="PROSITE" id="PS01187">
    <property type="entry name" value="EGF_CA"/>
    <property type="match status" value="2"/>
</dbReference>
<dbReference type="InterPro" id="IPR018097">
    <property type="entry name" value="EGF_Ca-bd_CS"/>
</dbReference>
<gene>
    <name evidence="11" type="ORF">EGW08_021332</name>
</gene>
<dbReference type="PANTHER" id="PTHR24050:SF28">
    <property type="entry name" value="UROMODULIN-LIKE"/>
    <property type="match status" value="1"/>
</dbReference>
<feature type="disulfide bond" evidence="9">
    <location>
        <begin position="641"/>
        <end position="650"/>
    </location>
</feature>
<comment type="caution">
    <text evidence="9">Lacks conserved residue(s) required for the propagation of feature annotation.</text>
</comment>